<reference evidence="1" key="1">
    <citation type="journal article" date="2015" name="Nature">
        <title>Complex archaea that bridge the gap between prokaryotes and eukaryotes.</title>
        <authorList>
            <person name="Spang A."/>
            <person name="Saw J.H."/>
            <person name="Jorgensen S.L."/>
            <person name="Zaremba-Niedzwiedzka K."/>
            <person name="Martijn J."/>
            <person name="Lind A.E."/>
            <person name="van Eijk R."/>
            <person name="Schleper C."/>
            <person name="Guy L."/>
            <person name="Ettema T.J."/>
        </authorList>
    </citation>
    <scope>NUCLEOTIDE SEQUENCE</scope>
</reference>
<dbReference type="EMBL" id="LAZR01022645">
    <property type="protein sequence ID" value="KKL81156.1"/>
    <property type="molecule type" value="Genomic_DNA"/>
</dbReference>
<proteinExistence type="predicted"/>
<dbReference type="AlphaFoldDB" id="A0A0F9FS14"/>
<accession>A0A0F9FS14</accession>
<protein>
    <submittedName>
        <fullName evidence="1">Uncharacterized protein</fullName>
    </submittedName>
</protein>
<evidence type="ECO:0000313" key="1">
    <source>
        <dbReference type="EMBL" id="KKL81156.1"/>
    </source>
</evidence>
<feature type="non-terminal residue" evidence="1">
    <location>
        <position position="244"/>
    </location>
</feature>
<name>A0A0F9FS14_9ZZZZ</name>
<sequence>MRTSDAAMITAQKAAHAVPRVSIALTKSGASDATYKAGYGTATENRIIEIAHVEEEFSQRASVVLHNRDKVLTTDLSGYKAFLTWGMVDASGADNVTGAKCAPLWVVDKQDHSSQGELLSTLTLWGIPDLLAFNFAQDYYWQDSSSDWKVKRLIQAVVGGILPPAFDGWAQAYSTTFDSEDQLMDSFAPAELFEVNLRDNALSKLRELLGWTKSVTRGENDTNMHFLVPIHSHDTWEAARKYEL</sequence>
<organism evidence="1">
    <name type="scientific">marine sediment metagenome</name>
    <dbReference type="NCBI Taxonomy" id="412755"/>
    <lineage>
        <taxon>unclassified sequences</taxon>
        <taxon>metagenomes</taxon>
        <taxon>ecological metagenomes</taxon>
    </lineage>
</organism>
<gene>
    <name evidence="1" type="ORF">LCGC14_1997600</name>
</gene>
<comment type="caution">
    <text evidence="1">The sequence shown here is derived from an EMBL/GenBank/DDBJ whole genome shotgun (WGS) entry which is preliminary data.</text>
</comment>